<dbReference type="SUPFAM" id="SSF55073">
    <property type="entry name" value="Nucleotide cyclase"/>
    <property type="match status" value="1"/>
</dbReference>
<dbReference type="InterPro" id="IPR029787">
    <property type="entry name" value="Nucleotide_cyclase"/>
</dbReference>
<reference evidence="2" key="1">
    <citation type="submission" date="2021-02" db="EMBL/GenBank/DDBJ databases">
        <title>Natronoglycomyces albus gen. nov., sp. nov, a haloalkaliphilic actinobacterium from a soda solonchak soil.</title>
        <authorList>
            <person name="Sorokin D.Y."/>
            <person name="Khijniak T.V."/>
            <person name="Zakharycheva A.P."/>
            <person name="Boueva O.V."/>
            <person name="Ariskina E.V."/>
            <person name="Hahnke R.L."/>
            <person name="Bunk B."/>
            <person name="Sproer C."/>
            <person name="Schumann P."/>
            <person name="Evtushenko L.I."/>
            <person name="Kublanov I.V."/>
        </authorList>
    </citation>
    <scope>NUCLEOTIDE SEQUENCE</scope>
    <source>
        <strain evidence="2">DSM 106290</strain>
    </source>
</reference>
<dbReference type="InterPro" id="IPR050469">
    <property type="entry name" value="Diguanylate_Cyclase"/>
</dbReference>
<dbReference type="EMBL" id="CP070496">
    <property type="protein sequence ID" value="QSB05614.1"/>
    <property type="molecule type" value="Genomic_DNA"/>
</dbReference>
<dbReference type="Pfam" id="PF00990">
    <property type="entry name" value="GGDEF"/>
    <property type="match status" value="1"/>
</dbReference>
<dbReference type="PROSITE" id="PS50887">
    <property type="entry name" value="GGDEF"/>
    <property type="match status" value="1"/>
</dbReference>
<name>A0A895XJV3_9ACTN</name>
<dbReference type="PANTHER" id="PTHR45138:SF9">
    <property type="entry name" value="DIGUANYLATE CYCLASE DGCM-RELATED"/>
    <property type="match status" value="1"/>
</dbReference>
<keyword evidence="3" id="KW-1185">Reference proteome</keyword>
<organism evidence="2 3">
    <name type="scientific">Natronoglycomyces albus</name>
    <dbReference type="NCBI Taxonomy" id="2811108"/>
    <lineage>
        <taxon>Bacteria</taxon>
        <taxon>Bacillati</taxon>
        <taxon>Actinomycetota</taxon>
        <taxon>Actinomycetes</taxon>
        <taxon>Glycomycetales</taxon>
        <taxon>Glycomycetaceae</taxon>
        <taxon>Natronoglycomyces</taxon>
    </lineage>
</organism>
<dbReference type="Proteomes" id="UP000662939">
    <property type="component" value="Chromosome"/>
</dbReference>
<dbReference type="SMART" id="SM00267">
    <property type="entry name" value="GGDEF"/>
    <property type="match status" value="1"/>
</dbReference>
<dbReference type="Gene3D" id="3.30.70.270">
    <property type="match status" value="1"/>
</dbReference>
<dbReference type="AlphaFoldDB" id="A0A895XJV3"/>
<dbReference type="InterPro" id="IPR043128">
    <property type="entry name" value="Rev_trsase/Diguanyl_cyclase"/>
</dbReference>
<evidence type="ECO:0000313" key="2">
    <source>
        <dbReference type="EMBL" id="QSB05614.1"/>
    </source>
</evidence>
<dbReference type="KEGG" id="nav:JQS30_01400"/>
<dbReference type="InterPro" id="IPR000160">
    <property type="entry name" value="GGDEF_dom"/>
</dbReference>
<feature type="domain" description="GGDEF" evidence="1">
    <location>
        <begin position="377"/>
        <end position="506"/>
    </location>
</feature>
<accession>A0A895XJV3</accession>
<dbReference type="RefSeq" id="WP_213171624.1">
    <property type="nucleotide sequence ID" value="NZ_CP070496.1"/>
</dbReference>
<evidence type="ECO:0000259" key="1">
    <source>
        <dbReference type="PROSITE" id="PS50887"/>
    </source>
</evidence>
<dbReference type="NCBIfam" id="TIGR00254">
    <property type="entry name" value="GGDEF"/>
    <property type="match status" value="1"/>
</dbReference>
<evidence type="ECO:0000313" key="3">
    <source>
        <dbReference type="Proteomes" id="UP000662939"/>
    </source>
</evidence>
<dbReference type="CDD" id="cd01949">
    <property type="entry name" value="GGDEF"/>
    <property type="match status" value="1"/>
</dbReference>
<proteinExistence type="predicted"/>
<dbReference type="PANTHER" id="PTHR45138">
    <property type="entry name" value="REGULATORY COMPONENTS OF SENSORY TRANSDUCTION SYSTEM"/>
    <property type="match status" value="1"/>
</dbReference>
<dbReference type="GO" id="GO:0052621">
    <property type="term" value="F:diguanylate cyclase activity"/>
    <property type="evidence" value="ECO:0007669"/>
    <property type="project" value="TreeGrafter"/>
</dbReference>
<sequence>MALWSESDPARDSQEEYLRLREVMAAGQLEDCIDYAKKIASGTNDAYRKTQAWLFVMGAQITLRNRDELSHTISHSAELVHSCNSRRLEGQFYALVALFHHQRTGAFNLTAQNLVSGTRSLEEMTETGQAAVDAWHDLAIVYSNCGYHEQANYTLQKGHELAEACGIPVALIQGMEVRVRTALFSYYAGDPHAAIGILRDALNRVKPNLALLRFNDLEWVNYAIQRLKLLGQDVNWNVDEYLPDEPYSPEDIDLRAFATTCRLIQAGRGAEALDTINYGVLSSETLGVMEPEHLRSLALVACGDHAAAILASHTTIYALYKQIRQFQSMFFDSIGSLLDQEQLRKTAASFADQAFTDELTGLPNRRRLEQFLNSLRGQTMIGVLDLDNFKPVNDTHGHLAGDTVLQRVAGILSRNIRGNDLLARTGGDEFVVVLPGASEGEALTIGERMKRAVLTEDWDVYVPGTPVGVSIGWETLQPGLDPSRALWAADRAMYRAKRAGRRTSRH</sequence>
<gene>
    <name evidence="2" type="ORF">JQS30_01400</name>
</gene>
<protein>
    <submittedName>
        <fullName evidence="2">GGDEF domain-containing protein</fullName>
    </submittedName>
</protein>